<comment type="function">
    <text evidence="5">Zinc chaperone that directly transfers zinc cofactor to target proteins, thereby activating them. Zinc is transferred from the CXCC motif in the GTPase domain to the zinc binding site in target proteins in a process requiring GTP hydrolysis.</text>
</comment>
<comment type="similarity">
    <text evidence="4">Belongs to the SIMIBI class G3E GTPase family. ZNG1 subfamily.</text>
</comment>
<dbReference type="InterPro" id="IPR011629">
    <property type="entry name" value="CobW-like_C"/>
</dbReference>
<feature type="domain" description="CobW C-terminal" evidence="8">
    <location>
        <begin position="291"/>
        <end position="385"/>
    </location>
</feature>
<dbReference type="InterPro" id="IPR003495">
    <property type="entry name" value="CobW/HypB/UreG_nucleotide-bd"/>
</dbReference>
<evidence type="ECO:0000259" key="8">
    <source>
        <dbReference type="SMART" id="SM00833"/>
    </source>
</evidence>
<dbReference type="InterPro" id="IPR051316">
    <property type="entry name" value="Zinc-reg_GTPase_activator"/>
</dbReference>
<dbReference type="PANTHER" id="PTHR13748">
    <property type="entry name" value="COBW-RELATED"/>
    <property type="match status" value="1"/>
</dbReference>
<keyword evidence="10" id="KW-1185">Reference proteome</keyword>
<evidence type="ECO:0000256" key="7">
    <source>
        <dbReference type="SAM" id="MobiDB-lite"/>
    </source>
</evidence>
<dbReference type="OrthoDB" id="9808822at2"/>
<gene>
    <name evidence="9" type="ORF">DU000_07495</name>
</gene>
<evidence type="ECO:0000256" key="6">
    <source>
        <dbReference type="ARBA" id="ARBA00049117"/>
    </source>
</evidence>
<dbReference type="Gene3D" id="3.40.50.300">
    <property type="entry name" value="P-loop containing nucleotide triphosphate hydrolases"/>
    <property type="match status" value="1"/>
</dbReference>
<dbReference type="GO" id="GO:0005737">
    <property type="term" value="C:cytoplasm"/>
    <property type="evidence" value="ECO:0007669"/>
    <property type="project" value="TreeGrafter"/>
</dbReference>
<evidence type="ECO:0000313" key="9">
    <source>
        <dbReference type="EMBL" id="RCS58635.1"/>
    </source>
</evidence>
<comment type="caution">
    <text evidence="9">The sequence shown here is derived from an EMBL/GenBank/DDBJ whole genome shotgun (WGS) entry which is preliminary data.</text>
</comment>
<sequence>MSEANLVPVTVLTGFLGAGKTTLLNRILKEQHGQRIAVIENEFGEEGIDNDLLTQESNEQIIEMNNGCICCNVRGDLIRTLKELHAKRQKGEIKFDRVLIETTGLANPAPVCQTFFMDDEIGEAYMLDGVLTVVDAKHAMQQLDEHSEAREQVAFADRLLLSKTDLIDGHAQTHLRQRLARMNPRAPMKAVHFGETPVNEILDIRGFNLNAILEISPEFLRAEEHAHDHNHDHDHADCDHEHGHCEHGHEHDHAHTHAADAGDHSHCDHEHGHCSHEHHDHNHAHTHLDDIQSFVFQSDRAFNPMLLEEFMGGLVNVYGEKMMRYKGVLYMDGTERRMLFQGVHMLMGADLGRAWQADEKRYSKLVFIGRDLPKEIFIKGLEQCLV</sequence>
<comment type="catalytic activity">
    <reaction evidence="6">
        <text>GTP + H2O = GDP + phosphate + H(+)</text>
        <dbReference type="Rhea" id="RHEA:19669"/>
        <dbReference type="ChEBI" id="CHEBI:15377"/>
        <dbReference type="ChEBI" id="CHEBI:15378"/>
        <dbReference type="ChEBI" id="CHEBI:37565"/>
        <dbReference type="ChEBI" id="CHEBI:43474"/>
        <dbReference type="ChEBI" id="CHEBI:58189"/>
    </reaction>
    <physiologicalReaction direction="left-to-right" evidence="6">
        <dbReference type="Rhea" id="RHEA:19670"/>
    </physiologicalReaction>
</comment>
<dbReference type="GO" id="GO:0016787">
    <property type="term" value="F:hydrolase activity"/>
    <property type="evidence" value="ECO:0007669"/>
    <property type="project" value="UniProtKB-KW"/>
</dbReference>
<dbReference type="RefSeq" id="WP_114402719.1">
    <property type="nucleotide sequence ID" value="NZ_QPGB01000002.1"/>
</dbReference>
<dbReference type="SUPFAM" id="SSF52540">
    <property type="entry name" value="P-loop containing nucleoside triphosphate hydrolases"/>
    <property type="match status" value="1"/>
</dbReference>
<reference evidence="9 10" key="1">
    <citation type="journal article" date="2018" name="Int. J. Syst. Evol. Microbiol.">
        <title>Parvibium lacunae gen. nov., sp. nov., a new member of the family Alcaligenaceae isolated from a freshwater pond.</title>
        <authorList>
            <person name="Chen W.M."/>
            <person name="Xie P.B."/>
            <person name="Hsu M.Y."/>
            <person name="Sheu S.Y."/>
        </authorList>
    </citation>
    <scope>NUCLEOTIDE SEQUENCE [LARGE SCALE GENOMIC DNA]</scope>
    <source>
        <strain evidence="9 10">KMB9</strain>
    </source>
</reference>
<dbReference type="AlphaFoldDB" id="A0A368L541"/>
<dbReference type="Gene3D" id="3.30.1220.10">
    <property type="entry name" value="CobW-like, C-terminal domain"/>
    <property type="match status" value="1"/>
</dbReference>
<dbReference type="SUPFAM" id="SSF90002">
    <property type="entry name" value="Hypothetical protein YjiA, C-terminal domain"/>
    <property type="match status" value="1"/>
</dbReference>
<accession>A0A368L541</accession>
<dbReference type="GO" id="GO:0000166">
    <property type="term" value="F:nucleotide binding"/>
    <property type="evidence" value="ECO:0007669"/>
    <property type="project" value="UniProtKB-KW"/>
</dbReference>
<keyword evidence="1" id="KW-0547">Nucleotide-binding</keyword>
<organism evidence="9 10">
    <name type="scientific">Parvibium lacunae</name>
    <dbReference type="NCBI Taxonomy" id="1888893"/>
    <lineage>
        <taxon>Bacteria</taxon>
        <taxon>Pseudomonadati</taxon>
        <taxon>Pseudomonadota</taxon>
        <taxon>Betaproteobacteria</taxon>
        <taxon>Burkholderiales</taxon>
        <taxon>Alcaligenaceae</taxon>
        <taxon>Parvibium</taxon>
    </lineage>
</organism>
<dbReference type="InterPro" id="IPR036627">
    <property type="entry name" value="CobW-likC_sf"/>
</dbReference>
<evidence type="ECO:0000256" key="1">
    <source>
        <dbReference type="ARBA" id="ARBA00022741"/>
    </source>
</evidence>
<name>A0A368L541_9BURK</name>
<feature type="region of interest" description="Disordered" evidence="7">
    <location>
        <begin position="244"/>
        <end position="280"/>
    </location>
</feature>
<dbReference type="Pfam" id="PF02492">
    <property type="entry name" value="cobW"/>
    <property type="match status" value="1"/>
</dbReference>
<evidence type="ECO:0000256" key="2">
    <source>
        <dbReference type="ARBA" id="ARBA00022801"/>
    </source>
</evidence>
<dbReference type="PANTHER" id="PTHR13748:SF62">
    <property type="entry name" value="COBW DOMAIN-CONTAINING PROTEIN"/>
    <property type="match status" value="1"/>
</dbReference>
<keyword evidence="3" id="KW-0143">Chaperone</keyword>
<evidence type="ECO:0000256" key="4">
    <source>
        <dbReference type="ARBA" id="ARBA00034320"/>
    </source>
</evidence>
<evidence type="ECO:0000256" key="5">
    <source>
        <dbReference type="ARBA" id="ARBA00045658"/>
    </source>
</evidence>
<protein>
    <submittedName>
        <fullName evidence="9">GTP-binding protein</fullName>
    </submittedName>
</protein>
<dbReference type="Pfam" id="PF07683">
    <property type="entry name" value="CobW_C"/>
    <property type="match status" value="1"/>
</dbReference>
<proteinExistence type="inferred from homology"/>
<dbReference type="Proteomes" id="UP000252357">
    <property type="component" value="Unassembled WGS sequence"/>
</dbReference>
<dbReference type="CDD" id="cd03112">
    <property type="entry name" value="CobW-like"/>
    <property type="match status" value="1"/>
</dbReference>
<evidence type="ECO:0000256" key="3">
    <source>
        <dbReference type="ARBA" id="ARBA00023186"/>
    </source>
</evidence>
<evidence type="ECO:0000313" key="10">
    <source>
        <dbReference type="Proteomes" id="UP000252357"/>
    </source>
</evidence>
<dbReference type="EMBL" id="QPGB01000002">
    <property type="protein sequence ID" value="RCS58635.1"/>
    <property type="molecule type" value="Genomic_DNA"/>
</dbReference>
<dbReference type="SMART" id="SM00833">
    <property type="entry name" value="CobW_C"/>
    <property type="match status" value="1"/>
</dbReference>
<dbReference type="InterPro" id="IPR027417">
    <property type="entry name" value="P-loop_NTPase"/>
</dbReference>
<keyword evidence="2" id="KW-0378">Hydrolase</keyword>